<comment type="caution">
    <text evidence="1">The sequence shown here is derived from an EMBL/GenBank/DDBJ whole genome shotgun (WGS) entry which is preliminary data.</text>
</comment>
<protein>
    <recommendedName>
        <fullName evidence="3">MACPF domain-containing protein</fullName>
    </recommendedName>
</protein>
<evidence type="ECO:0008006" key="3">
    <source>
        <dbReference type="Google" id="ProtNLM"/>
    </source>
</evidence>
<reference evidence="1 2" key="1">
    <citation type="submission" date="2019-06" db="EMBL/GenBank/DDBJ databases">
        <title>Genome Sequence of the Brown Rot Fungal Pathogen Monilinia fructicola.</title>
        <authorList>
            <person name="De Miccolis Angelini R.M."/>
            <person name="Landi L."/>
            <person name="Abate D."/>
            <person name="Pollastro S."/>
            <person name="Romanazzi G."/>
            <person name="Faretra F."/>
        </authorList>
    </citation>
    <scope>NUCLEOTIDE SEQUENCE [LARGE SCALE GENOMIC DNA]</scope>
    <source>
        <strain evidence="1 2">Mfrc123</strain>
    </source>
</reference>
<sequence>MAQINAAELVPYQDGMSLGQGFNTFIQQPRTHESVIVTEVKPPSTGFNKSYTSEEVETYEKLATTLNISAGAAISGYGASAAVDFEYLNKNEFETSMLTYQVRVECQYQASTGMKYSFNPNLETMDKHDTYGNRFISDFIHGGHFYARVSIFSEDKSSFTEIKESSKVAFTMYGVTGEVTQEVRKAVETLNRLSTIRIVINETSGTNSTGIRIEETLTTDLLAVKTMADAFYKAAEEGRHNYIRFALLSKYTALSNFNNYFQPLDYTEADKRSWELLDDFMDYLSFEKLVKDVPADKYVSGESARRDLETARVDNVELIRAKIAAITKDPSDSRTPGTHVNPNTFRVSVLSAVKIVTYIAQRKDTPDHNWTEIAQKTLSPGAEKMFEFKAFDFESVQGTTVISFGKKTQGNEQMFLCLIGARAGRGNFPDWTEESYFWTFGKPVKDFAHQKVELSRLDAKQYLRVTKGASQNQPNARNMFDFFAVSS</sequence>
<dbReference type="EMBL" id="VICG01000008">
    <property type="protein sequence ID" value="KAA8569617.1"/>
    <property type="molecule type" value="Genomic_DNA"/>
</dbReference>
<keyword evidence="2" id="KW-1185">Reference proteome</keyword>
<accession>A0A5M9JLL0</accession>
<dbReference type="OrthoDB" id="3231004at2759"/>
<evidence type="ECO:0000313" key="1">
    <source>
        <dbReference type="EMBL" id="KAA8569617.1"/>
    </source>
</evidence>
<dbReference type="AlphaFoldDB" id="A0A5M9JLL0"/>
<dbReference type="Proteomes" id="UP000322873">
    <property type="component" value="Unassembled WGS sequence"/>
</dbReference>
<organism evidence="1 2">
    <name type="scientific">Monilinia fructicola</name>
    <name type="common">Brown rot fungus</name>
    <name type="synonym">Ciboria fructicola</name>
    <dbReference type="NCBI Taxonomy" id="38448"/>
    <lineage>
        <taxon>Eukaryota</taxon>
        <taxon>Fungi</taxon>
        <taxon>Dikarya</taxon>
        <taxon>Ascomycota</taxon>
        <taxon>Pezizomycotina</taxon>
        <taxon>Leotiomycetes</taxon>
        <taxon>Helotiales</taxon>
        <taxon>Sclerotiniaceae</taxon>
        <taxon>Monilinia</taxon>
    </lineage>
</organism>
<gene>
    <name evidence="1" type="ORF">EYC84_001226</name>
</gene>
<name>A0A5M9JLL0_MONFR</name>
<dbReference type="VEuPathDB" id="FungiDB:MFRU_004g03500"/>
<evidence type="ECO:0000313" key="2">
    <source>
        <dbReference type="Proteomes" id="UP000322873"/>
    </source>
</evidence>
<proteinExistence type="predicted"/>